<organism evidence="3 4">
    <name type="scientific">Sinorhizobium meliloti CCNWSX0020</name>
    <dbReference type="NCBI Taxonomy" id="1107881"/>
    <lineage>
        <taxon>Bacteria</taxon>
        <taxon>Pseudomonadati</taxon>
        <taxon>Pseudomonadota</taxon>
        <taxon>Alphaproteobacteria</taxon>
        <taxon>Hyphomicrobiales</taxon>
        <taxon>Rhizobiaceae</taxon>
        <taxon>Sinorhizobium/Ensifer group</taxon>
        <taxon>Sinorhizobium</taxon>
    </lineage>
</organism>
<evidence type="ECO:0000256" key="1">
    <source>
        <dbReference type="ARBA" id="ARBA00023163"/>
    </source>
</evidence>
<dbReference type="GO" id="GO:0006354">
    <property type="term" value="P:DNA-templated transcription elongation"/>
    <property type="evidence" value="ECO:0007669"/>
    <property type="project" value="InterPro"/>
</dbReference>
<dbReference type="EMBL" id="AGVV01000065">
    <property type="protein sequence ID" value="EHK75212.1"/>
    <property type="molecule type" value="Genomic_DNA"/>
</dbReference>
<dbReference type="AlphaFoldDB" id="H0G669"/>
<dbReference type="Pfam" id="PF02357">
    <property type="entry name" value="NusG"/>
    <property type="match status" value="1"/>
</dbReference>
<reference evidence="3 4" key="1">
    <citation type="journal article" date="2012" name="J. Bacteriol.">
        <title>Draft Genome Sequence of Sinorhizobium meliloti CCNWSX0020, a Nitrogen-Fixing Symbiont with Copper Tolerance Capability Isolated from Lead-Zinc Mine Tailings.</title>
        <authorList>
            <person name="Li Z."/>
            <person name="Ma Z."/>
            <person name="Hao X."/>
            <person name="Wei G."/>
        </authorList>
    </citation>
    <scope>NUCLEOTIDE SEQUENCE [LARGE SCALE GENOMIC DNA]</scope>
    <source>
        <strain evidence="3 4">CCNWSX0020</strain>
    </source>
</reference>
<feature type="domain" description="NusG-like N-terminal" evidence="2">
    <location>
        <begin position="6"/>
        <end position="100"/>
    </location>
</feature>
<evidence type="ECO:0000313" key="3">
    <source>
        <dbReference type="EMBL" id="EHK75212.1"/>
    </source>
</evidence>
<dbReference type="Gene3D" id="3.30.70.940">
    <property type="entry name" value="NusG, N-terminal domain"/>
    <property type="match status" value="1"/>
</dbReference>
<protein>
    <recommendedName>
        <fullName evidence="2">NusG-like N-terminal domain-containing protein</fullName>
    </recommendedName>
</protein>
<dbReference type="SUPFAM" id="SSF82679">
    <property type="entry name" value="N-utilization substance G protein NusG, N-terminal domain"/>
    <property type="match status" value="1"/>
</dbReference>
<keyword evidence="1" id="KW-0804">Transcription</keyword>
<dbReference type="PATRIC" id="fig|1107881.3.peg.5050"/>
<dbReference type="Proteomes" id="UP000004038">
    <property type="component" value="Unassembled WGS sequence"/>
</dbReference>
<evidence type="ECO:0000259" key="2">
    <source>
        <dbReference type="Pfam" id="PF02357"/>
    </source>
</evidence>
<name>H0G669_RHIML</name>
<accession>H0G669</accession>
<dbReference type="InterPro" id="IPR006645">
    <property type="entry name" value="NGN-like_dom"/>
</dbReference>
<proteinExistence type="predicted"/>
<dbReference type="RefSeq" id="WP_003533375.1">
    <property type="nucleotide sequence ID" value="NZ_AGVV01000065.1"/>
</dbReference>
<dbReference type="InterPro" id="IPR036735">
    <property type="entry name" value="NGN_dom_sf"/>
</dbReference>
<evidence type="ECO:0000313" key="4">
    <source>
        <dbReference type="Proteomes" id="UP000004038"/>
    </source>
</evidence>
<sequence length="172" mass="19546">MVQSGHWYVVRLRTGQQQKAVQEMQENGLDAYCPMMRRETRHYQSKKWIMKELPLFTGYAFARLEPRDFATLRDVRNAVAVLGDASGNPIPVAWSIIENIKDAQERGDFDVLRPTVRRLKAGDSVQLKDGPLTGHYVSVTNLVGRRAIKACVEMFGSLREVEIGLESIRRVA</sequence>
<gene>
    <name evidence="3" type="ORF">SM0020_24930</name>
</gene>